<sequence>MAFAKLFYNIPRSNANYEGFPPCSPPMLLRAFFSGFCLLVLWESSNILFSALLAQEPIKKDQPLSAESKDPNGTLLSGLKAKKDTVKTFALWELVYISQKLPDRRKAIFADIERSGGPTWTQMLQASLSVVKAIEDRVKASQAPAQTAQVTRDSTAPYPSIQSLPHIAPDVKSSDSIFASSPPPQTKGEKLQSTVEPLVRSLGQSPHWTPSAKERVKGLLEYPGKKSTELTDASRTTSNPSFLPGPLQYYAKAFLRSHAGYPFRHTFPRVLSSIILASPNAQTAQIVDAVESITRMLVASLSEDLYGKAQSTVPETVRTFTSTIKAIEDLIDTMTPHWTDVEYETKGARVGEEVEVVLERLKGGLDELLGAFQLYLREVGLSDADFKAAKEAVRRKERKRPVAQSQPQVSSNEKPNNENIQKALPPKNGDKRSSAGGERPPRKRLEERDRGKDLEFLTALPPQQEKEKGKTDEGQKSKKALPPPEKEHEGPFAFVQRKDIHREIEQVRR</sequence>
<dbReference type="GO" id="GO:0005816">
    <property type="term" value="C:spindle pole body"/>
    <property type="evidence" value="ECO:0007669"/>
    <property type="project" value="TreeGrafter"/>
</dbReference>
<proteinExistence type="inferred from homology"/>
<evidence type="ECO:0000256" key="1">
    <source>
        <dbReference type="ARBA" id="ARBA00004232"/>
    </source>
</evidence>
<dbReference type="GO" id="GO:0006999">
    <property type="term" value="P:nuclear pore organization"/>
    <property type="evidence" value="ECO:0007669"/>
    <property type="project" value="TreeGrafter"/>
</dbReference>
<dbReference type="GO" id="GO:0031965">
    <property type="term" value="C:nuclear membrane"/>
    <property type="evidence" value="ECO:0007669"/>
    <property type="project" value="UniProtKB-SubCell"/>
</dbReference>
<dbReference type="InterPro" id="IPR019049">
    <property type="entry name" value="Nucleoporin_prot_Ndc1/Nup"/>
</dbReference>
<keyword evidence="15" id="KW-1185">Reference proteome</keyword>
<evidence type="ECO:0000256" key="10">
    <source>
        <dbReference type="ARBA" id="ARBA00023132"/>
    </source>
</evidence>
<evidence type="ECO:0000256" key="12">
    <source>
        <dbReference type="ARBA" id="ARBA00023242"/>
    </source>
</evidence>
<evidence type="ECO:0000256" key="4">
    <source>
        <dbReference type="ARBA" id="ARBA00022448"/>
    </source>
</evidence>
<protein>
    <submittedName>
        <fullName evidence="14">Putative nuclear envelope</fullName>
    </submittedName>
</protein>
<feature type="compositionally biased region" description="Basic and acidic residues" evidence="13">
    <location>
        <begin position="484"/>
        <end position="509"/>
    </location>
</feature>
<dbReference type="AlphaFoldDB" id="A0A0G2ENL3"/>
<evidence type="ECO:0000256" key="3">
    <source>
        <dbReference type="ARBA" id="ARBA00005760"/>
    </source>
</evidence>
<feature type="compositionally biased region" description="Polar residues" evidence="13">
    <location>
        <begin position="404"/>
        <end position="420"/>
    </location>
</feature>
<reference evidence="14 15" key="2">
    <citation type="submission" date="2015-05" db="EMBL/GenBank/DDBJ databases">
        <authorList>
            <person name="Morales-Cruz A."/>
            <person name="Amrine K.C."/>
            <person name="Cantu D."/>
        </authorList>
    </citation>
    <scope>NUCLEOTIDE SEQUENCE [LARGE SCALE GENOMIC DNA]</scope>
    <source>
        <strain evidence="14">UCRPC4</strain>
    </source>
</reference>
<evidence type="ECO:0000256" key="5">
    <source>
        <dbReference type="ARBA" id="ARBA00022692"/>
    </source>
</evidence>
<dbReference type="GO" id="GO:0070762">
    <property type="term" value="C:nuclear pore transmembrane ring"/>
    <property type="evidence" value="ECO:0007669"/>
    <property type="project" value="TreeGrafter"/>
</dbReference>
<dbReference type="Proteomes" id="UP000053317">
    <property type="component" value="Unassembled WGS sequence"/>
</dbReference>
<feature type="compositionally biased region" description="Polar residues" evidence="13">
    <location>
        <begin position="143"/>
        <end position="154"/>
    </location>
</feature>
<evidence type="ECO:0000256" key="7">
    <source>
        <dbReference type="ARBA" id="ARBA00022927"/>
    </source>
</evidence>
<keyword evidence="10" id="KW-0906">Nuclear pore complex</keyword>
<evidence type="ECO:0000256" key="13">
    <source>
        <dbReference type="SAM" id="MobiDB-lite"/>
    </source>
</evidence>
<keyword evidence="6" id="KW-0509">mRNA transport</keyword>
<dbReference type="GO" id="GO:0051028">
    <property type="term" value="P:mRNA transport"/>
    <property type="evidence" value="ECO:0007669"/>
    <property type="project" value="UniProtKB-KW"/>
</dbReference>
<evidence type="ECO:0000256" key="11">
    <source>
        <dbReference type="ARBA" id="ARBA00023136"/>
    </source>
</evidence>
<name>A0A0G2ENL3_PHACM</name>
<keyword evidence="12" id="KW-0539">Nucleus</keyword>
<feature type="region of interest" description="Disordered" evidence="13">
    <location>
        <begin position="392"/>
        <end position="509"/>
    </location>
</feature>
<dbReference type="Pfam" id="PF09531">
    <property type="entry name" value="Ndc1_Nup"/>
    <property type="match status" value="1"/>
</dbReference>
<evidence type="ECO:0000313" key="14">
    <source>
        <dbReference type="EMBL" id="KKY23894.1"/>
    </source>
</evidence>
<evidence type="ECO:0000313" key="15">
    <source>
        <dbReference type="Proteomes" id="UP000053317"/>
    </source>
</evidence>
<keyword evidence="7" id="KW-0653">Protein transport</keyword>
<feature type="compositionally biased region" description="Basic and acidic residues" evidence="13">
    <location>
        <begin position="428"/>
        <end position="455"/>
    </location>
</feature>
<accession>A0A0G2ENL3</accession>
<dbReference type="EMBL" id="LCWF01000064">
    <property type="protein sequence ID" value="KKY23894.1"/>
    <property type="molecule type" value="Genomic_DNA"/>
</dbReference>
<dbReference type="GO" id="GO:0015031">
    <property type="term" value="P:protein transport"/>
    <property type="evidence" value="ECO:0007669"/>
    <property type="project" value="UniProtKB-KW"/>
</dbReference>
<dbReference type="PANTHER" id="PTHR13269:SF6">
    <property type="entry name" value="NUCLEOPORIN NDC1"/>
    <property type="match status" value="1"/>
</dbReference>
<organism evidence="14 15">
    <name type="scientific">Phaeomoniella chlamydospora</name>
    <name type="common">Phaeoacremonium chlamydosporum</name>
    <dbReference type="NCBI Taxonomy" id="158046"/>
    <lineage>
        <taxon>Eukaryota</taxon>
        <taxon>Fungi</taxon>
        <taxon>Dikarya</taxon>
        <taxon>Ascomycota</taxon>
        <taxon>Pezizomycotina</taxon>
        <taxon>Eurotiomycetes</taxon>
        <taxon>Chaetothyriomycetidae</taxon>
        <taxon>Phaeomoniellales</taxon>
        <taxon>Phaeomoniellaceae</taxon>
        <taxon>Phaeomoniella</taxon>
    </lineage>
</organism>
<keyword evidence="9" id="KW-0811">Translocation</keyword>
<keyword evidence="11" id="KW-0472">Membrane</keyword>
<comment type="subcellular location">
    <subcellularLocation>
        <location evidence="1">Nucleus membrane</location>
        <topology evidence="1">Multi-pass membrane protein</topology>
    </subcellularLocation>
    <subcellularLocation>
        <location evidence="2">Nucleus</location>
        <location evidence="2">Nuclear pore complex</location>
    </subcellularLocation>
</comment>
<evidence type="ECO:0000256" key="6">
    <source>
        <dbReference type="ARBA" id="ARBA00022816"/>
    </source>
</evidence>
<keyword evidence="4" id="KW-0813">Transport</keyword>
<evidence type="ECO:0000256" key="9">
    <source>
        <dbReference type="ARBA" id="ARBA00023010"/>
    </source>
</evidence>
<keyword evidence="8" id="KW-1133">Transmembrane helix</keyword>
<comment type="similarity">
    <text evidence="3">Belongs to the NDC1 family.</text>
</comment>
<feature type="region of interest" description="Disordered" evidence="13">
    <location>
        <begin position="141"/>
        <end position="193"/>
    </location>
</feature>
<reference evidence="14 15" key="1">
    <citation type="submission" date="2015-05" db="EMBL/GenBank/DDBJ databases">
        <title>Distinctive expansion of gene families associated with plant cell wall degradation and secondary metabolism in the genomes of grapevine trunk pathogens.</title>
        <authorList>
            <person name="Lawrence D.P."/>
            <person name="Travadon R."/>
            <person name="Rolshausen P.E."/>
            <person name="Baumgartner K."/>
        </authorList>
    </citation>
    <scope>NUCLEOTIDE SEQUENCE [LARGE SCALE GENOMIC DNA]</scope>
    <source>
        <strain evidence="14">UCRPC4</strain>
    </source>
</reference>
<comment type="caution">
    <text evidence="14">The sequence shown here is derived from an EMBL/GenBank/DDBJ whole genome shotgun (WGS) entry which is preliminary data.</text>
</comment>
<keyword evidence="5" id="KW-0812">Transmembrane</keyword>
<dbReference type="GO" id="GO:0070631">
    <property type="term" value="P:spindle pole body localization"/>
    <property type="evidence" value="ECO:0007669"/>
    <property type="project" value="TreeGrafter"/>
</dbReference>
<dbReference type="PANTHER" id="PTHR13269">
    <property type="entry name" value="NUCLEOPORIN NDC1"/>
    <property type="match status" value="1"/>
</dbReference>
<evidence type="ECO:0000256" key="8">
    <source>
        <dbReference type="ARBA" id="ARBA00022989"/>
    </source>
</evidence>
<feature type="compositionally biased region" description="Basic and acidic residues" evidence="13">
    <location>
        <begin position="464"/>
        <end position="476"/>
    </location>
</feature>
<evidence type="ECO:0000256" key="2">
    <source>
        <dbReference type="ARBA" id="ARBA00004567"/>
    </source>
</evidence>
<dbReference type="OrthoDB" id="67850at2759"/>
<gene>
    <name evidence="14" type="ORF">UCRPC4_g02707</name>
</gene>
<dbReference type="GO" id="GO:0106166">
    <property type="term" value="F:spindle pole body-nuclear membrane anchor activity"/>
    <property type="evidence" value="ECO:0007669"/>
    <property type="project" value="TreeGrafter"/>
</dbReference>